<dbReference type="GO" id="GO:0003954">
    <property type="term" value="F:NADH dehydrogenase activity"/>
    <property type="evidence" value="ECO:0007669"/>
    <property type="project" value="TreeGrafter"/>
</dbReference>
<evidence type="ECO:0000256" key="5">
    <source>
        <dbReference type="ARBA" id="ARBA00023014"/>
    </source>
</evidence>
<evidence type="ECO:0000313" key="7">
    <source>
        <dbReference type="EMBL" id="OAA92927.1"/>
    </source>
</evidence>
<keyword evidence="1" id="KW-0004">4Fe-4S</keyword>
<dbReference type="Gene3D" id="2.20.25.90">
    <property type="entry name" value="ADC-like domains"/>
    <property type="match status" value="1"/>
</dbReference>
<organism evidence="7 9">
    <name type="scientific">Clostridium coskatii</name>
    <dbReference type="NCBI Taxonomy" id="1705578"/>
    <lineage>
        <taxon>Bacteria</taxon>
        <taxon>Bacillati</taxon>
        <taxon>Bacillota</taxon>
        <taxon>Clostridia</taxon>
        <taxon>Eubacteriales</taxon>
        <taxon>Clostridiaceae</taxon>
        <taxon>Clostridium</taxon>
    </lineage>
</organism>
<evidence type="ECO:0000313" key="8">
    <source>
        <dbReference type="EMBL" id="OBR95869.1"/>
    </source>
</evidence>
<sequence>MKSILTTCPYCGTGCTFFLNVRQGKIVSVTPNNDVNSVNQEKLCSKGRFGFDFVHHKDRLTNPLIRKEEKLAEVTWGEAIGFIASKIKKTVKKYGSDSIAAFSSARCTNEENYLMQKLMRAVIGTNNVDHCARL</sequence>
<dbReference type="EC" id="1.2.1.2" evidence="7 8"/>
<dbReference type="Proteomes" id="UP000077384">
    <property type="component" value="Unassembled WGS sequence"/>
</dbReference>
<dbReference type="PROSITE" id="PS00551">
    <property type="entry name" value="MOLYBDOPTERIN_PROK_1"/>
    <property type="match status" value="1"/>
</dbReference>
<reference evidence="7 9" key="1">
    <citation type="journal article" date="2015" name="Biotechnol. Bioeng.">
        <title>Genome sequence and phenotypic characterization of Caulobacter segnis.</title>
        <authorList>
            <person name="Patel S."/>
            <person name="Fletcher B."/>
            <person name="Scott D.C."/>
            <person name="Ely B."/>
        </authorList>
    </citation>
    <scope>NUCLEOTIDE SEQUENCE [LARGE SCALE GENOMIC DNA]</scope>
    <source>
        <strain evidence="7 9">PS02</strain>
    </source>
</reference>
<dbReference type="SUPFAM" id="SSF53706">
    <property type="entry name" value="Formate dehydrogenase/DMSO reductase, domains 1-3"/>
    <property type="match status" value="1"/>
</dbReference>
<keyword evidence="5" id="KW-0411">Iron-sulfur</keyword>
<evidence type="ECO:0000256" key="2">
    <source>
        <dbReference type="ARBA" id="ARBA00022723"/>
    </source>
</evidence>
<comment type="caution">
    <text evidence="7">The sequence shown here is derived from an EMBL/GenBank/DDBJ whole genome shotgun (WGS) entry which is preliminary data.</text>
</comment>
<keyword evidence="3 7" id="KW-0560">Oxidoreductase</keyword>
<gene>
    <name evidence="8" type="ORF">CLCOS_13020</name>
    <name evidence="7" type="ORF">WX73_00596</name>
</gene>
<dbReference type="GO" id="GO:0051539">
    <property type="term" value="F:4 iron, 4 sulfur cluster binding"/>
    <property type="evidence" value="ECO:0007669"/>
    <property type="project" value="UniProtKB-KW"/>
</dbReference>
<dbReference type="Proteomes" id="UP000093694">
    <property type="component" value="Unassembled WGS sequence"/>
</dbReference>
<keyword evidence="4" id="KW-0408">Iron</keyword>
<dbReference type="Pfam" id="PF04879">
    <property type="entry name" value="Molybdop_Fe4S4"/>
    <property type="match status" value="1"/>
</dbReference>
<accession>A0A166SXV4</accession>
<dbReference type="GO" id="GO:0022904">
    <property type="term" value="P:respiratory electron transport chain"/>
    <property type="evidence" value="ECO:0007669"/>
    <property type="project" value="TreeGrafter"/>
</dbReference>
<dbReference type="GO" id="GO:0016020">
    <property type="term" value="C:membrane"/>
    <property type="evidence" value="ECO:0007669"/>
    <property type="project" value="TreeGrafter"/>
</dbReference>
<dbReference type="SMART" id="SM00926">
    <property type="entry name" value="Molybdop_Fe4S4"/>
    <property type="match status" value="1"/>
</dbReference>
<dbReference type="PATRIC" id="fig|1705578.3.peg.978"/>
<dbReference type="InterPro" id="IPR050123">
    <property type="entry name" value="Prok_molybdopt-oxidoreductase"/>
</dbReference>
<keyword evidence="2" id="KW-0479">Metal-binding</keyword>
<dbReference type="PROSITE" id="PS51669">
    <property type="entry name" value="4FE4S_MOW_BIS_MGD"/>
    <property type="match status" value="1"/>
</dbReference>
<protein>
    <submittedName>
        <fullName evidence="7 8">Formate dehydrogenase</fullName>
        <ecNumber evidence="7 8">1.2.1.2</ecNumber>
    </submittedName>
</protein>
<dbReference type="InterPro" id="IPR006656">
    <property type="entry name" value="Mopterin_OxRdtase"/>
</dbReference>
<keyword evidence="10" id="KW-1185">Reference proteome</keyword>
<evidence type="ECO:0000313" key="10">
    <source>
        <dbReference type="Proteomes" id="UP000093694"/>
    </source>
</evidence>
<dbReference type="PANTHER" id="PTHR43105:SF14">
    <property type="entry name" value="FORMATE DEHYDROGENASE H"/>
    <property type="match status" value="1"/>
</dbReference>
<dbReference type="EMBL" id="LITQ01000016">
    <property type="protein sequence ID" value="OAA92927.1"/>
    <property type="molecule type" value="Genomic_DNA"/>
</dbReference>
<dbReference type="Pfam" id="PF00384">
    <property type="entry name" value="Molybdopterin"/>
    <property type="match status" value="1"/>
</dbReference>
<dbReference type="AlphaFoldDB" id="A0A166SXV4"/>
<evidence type="ECO:0000259" key="6">
    <source>
        <dbReference type="PROSITE" id="PS51669"/>
    </source>
</evidence>
<dbReference type="PANTHER" id="PTHR43105">
    <property type="entry name" value="RESPIRATORY NITRATE REDUCTASE"/>
    <property type="match status" value="1"/>
</dbReference>
<dbReference type="InterPro" id="IPR006963">
    <property type="entry name" value="Mopterin_OxRdtase_4Fe-4S_dom"/>
</dbReference>
<dbReference type="Gene3D" id="3.40.50.740">
    <property type="match status" value="1"/>
</dbReference>
<dbReference type="GO" id="GO:0046872">
    <property type="term" value="F:metal ion binding"/>
    <property type="evidence" value="ECO:0007669"/>
    <property type="project" value="UniProtKB-KW"/>
</dbReference>
<evidence type="ECO:0000313" key="9">
    <source>
        <dbReference type="Proteomes" id="UP000077384"/>
    </source>
</evidence>
<reference evidence="8 10" key="2">
    <citation type="journal article" date="2016" name="Front. Microbiol.">
        <title>Industrial Acetogenic Biocatalysts: A Comparative Metabolic and Genomic Analysis.</title>
        <authorList>
            <person name="Bengelsdorf F."/>
            <person name="Poehlein A."/>
            <person name="Sonja S."/>
            <person name="Erz C."/>
            <person name="Hummel T."/>
            <person name="Hoffmeister S."/>
            <person name="Daniel R."/>
            <person name="Durre P."/>
        </authorList>
    </citation>
    <scope>NUCLEOTIDE SEQUENCE [LARGE SCALE GENOMIC DNA]</scope>
    <source>
        <strain evidence="8 10">PTA-10522</strain>
    </source>
</reference>
<proteinExistence type="predicted"/>
<name>A0A166SXV4_9CLOT</name>
<evidence type="ECO:0000256" key="3">
    <source>
        <dbReference type="ARBA" id="ARBA00023002"/>
    </source>
</evidence>
<dbReference type="InterPro" id="IPR027467">
    <property type="entry name" value="MopterinOxRdtase_cofactor_BS"/>
</dbReference>
<feature type="domain" description="4Fe-4S Mo/W bis-MGD-type" evidence="6">
    <location>
        <begin position="1"/>
        <end position="58"/>
    </location>
</feature>
<evidence type="ECO:0000256" key="4">
    <source>
        <dbReference type="ARBA" id="ARBA00023004"/>
    </source>
</evidence>
<dbReference type="EMBL" id="LROR01000036">
    <property type="protein sequence ID" value="OBR95869.1"/>
    <property type="molecule type" value="Genomic_DNA"/>
</dbReference>
<evidence type="ECO:0000256" key="1">
    <source>
        <dbReference type="ARBA" id="ARBA00022485"/>
    </source>
</evidence>